<keyword evidence="1" id="KW-0812">Transmembrane</keyword>
<dbReference type="EMBL" id="CP007128">
    <property type="protein sequence ID" value="AHG89273.1"/>
    <property type="molecule type" value="Genomic_DNA"/>
</dbReference>
<feature type="transmembrane region" description="Helical" evidence="1">
    <location>
        <begin position="100"/>
        <end position="118"/>
    </location>
</feature>
<evidence type="ECO:0000313" key="3">
    <source>
        <dbReference type="EMBL" id="AHG89273.1"/>
    </source>
</evidence>
<organism evidence="3 4">
    <name type="scientific">Gemmatirosa kalamazoonensis</name>
    <dbReference type="NCBI Taxonomy" id="861299"/>
    <lineage>
        <taxon>Bacteria</taxon>
        <taxon>Pseudomonadati</taxon>
        <taxon>Gemmatimonadota</taxon>
        <taxon>Gemmatimonadia</taxon>
        <taxon>Gemmatimonadales</taxon>
        <taxon>Gemmatimonadaceae</taxon>
        <taxon>Gemmatirosa</taxon>
    </lineage>
</organism>
<feature type="transmembrane region" description="Helical" evidence="1">
    <location>
        <begin position="34"/>
        <end position="55"/>
    </location>
</feature>
<accession>W0RIQ0</accession>
<feature type="chain" id="PRO_5004794257" evidence="2">
    <location>
        <begin position="25"/>
        <end position="162"/>
    </location>
</feature>
<dbReference type="RefSeq" id="WP_025410780.1">
    <property type="nucleotide sequence ID" value="NZ_CP007128.1"/>
</dbReference>
<keyword evidence="4" id="KW-1185">Reference proteome</keyword>
<protein>
    <submittedName>
        <fullName evidence="3">Uncharacterized protein</fullName>
    </submittedName>
</protein>
<dbReference type="AlphaFoldDB" id="W0RIQ0"/>
<evidence type="ECO:0000313" key="4">
    <source>
        <dbReference type="Proteomes" id="UP000019151"/>
    </source>
</evidence>
<sequence length="162" mass="16060">MTGALRVVPPLLAVALALPPRAVAQSASPARPALGALLGGAAGVLVGGTAGAFVGGNRCGEPANSDTCMLIEGIATGAAIGYTLGIPVGAHLLNRRRGDLRMSLAASAALAAAGYGVLRASGVRWNGGTTPRQRRVAAVVVVSVPVLQYLATTAIETATGRR</sequence>
<gene>
    <name evidence="3" type="ORF">J421_1736</name>
</gene>
<feature type="transmembrane region" description="Helical" evidence="1">
    <location>
        <begin position="67"/>
        <end position="88"/>
    </location>
</feature>
<proteinExistence type="predicted"/>
<dbReference type="KEGG" id="gba:J421_1736"/>
<feature type="signal peptide" evidence="2">
    <location>
        <begin position="1"/>
        <end position="24"/>
    </location>
</feature>
<reference evidence="3 4" key="1">
    <citation type="journal article" date="2014" name="Genome Announc.">
        <title>Genome Sequence and Methylome of Soil Bacterium Gemmatirosa kalamazoonensis KBS708T, a Member of the Rarely Cultivated Gemmatimonadetes Phylum.</title>
        <authorList>
            <person name="Debruyn J.M."/>
            <person name="Radosevich M."/>
            <person name="Wommack K.E."/>
            <person name="Polson S.W."/>
            <person name="Hauser L.J."/>
            <person name="Fawaz M.N."/>
            <person name="Korlach J."/>
            <person name="Tsai Y.C."/>
        </authorList>
    </citation>
    <scope>NUCLEOTIDE SEQUENCE [LARGE SCALE GENOMIC DNA]</scope>
    <source>
        <strain evidence="3 4">KBS708</strain>
    </source>
</reference>
<dbReference type="InParanoid" id="W0RIQ0"/>
<evidence type="ECO:0000256" key="1">
    <source>
        <dbReference type="SAM" id="Phobius"/>
    </source>
</evidence>
<name>W0RIQ0_9BACT</name>
<dbReference type="STRING" id="861299.J421_1736"/>
<keyword evidence="2" id="KW-0732">Signal</keyword>
<dbReference type="Proteomes" id="UP000019151">
    <property type="component" value="Chromosome"/>
</dbReference>
<keyword evidence="1" id="KW-0472">Membrane</keyword>
<keyword evidence="1" id="KW-1133">Transmembrane helix</keyword>
<dbReference type="HOGENOM" id="CLU_1633017_0_0_0"/>
<evidence type="ECO:0000256" key="2">
    <source>
        <dbReference type="SAM" id="SignalP"/>
    </source>
</evidence>